<evidence type="ECO:0000256" key="2">
    <source>
        <dbReference type="ARBA" id="ARBA00023136"/>
    </source>
</evidence>
<comment type="subcellular location">
    <subcellularLocation>
        <location evidence="1">Cell outer membrane</location>
    </subcellularLocation>
</comment>
<reference evidence="4" key="1">
    <citation type="journal article" date="2015" name="Nature">
        <title>Complex archaea that bridge the gap between prokaryotes and eukaryotes.</title>
        <authorList>
            <person name="Spang A."/>
            <person name="Saw J.H."/>
            <person name="Jorgensen S.L."/>
            <person name="Zaremba-Niedzwiedzka K."/>
            <person name="Martijn J."/>
            <person name="Lind A.E."/>
            <person name="van Eijk R."/>
            <person name="Schleper C."/>
            <person name="Guy L."/>
            <person name="Ettema T.J."/>
        </authorList>
    </citation>
    <scope>NUCLEOTIDE SEQUENCE</scope>
</reference>
<evidence type="ECO:0000256" key="3">
    <source>
        <dbReference type="ARBA" id="ARBA00023237"/>
    </source>
</evidence>
<dbReference type="Gene3D" id="2.60.40.1120">
    <property type="entry name" value="Carboxypeptidase-like, regulatory domain"/>
    <property type="match status" value="1"/>
</dbReference>
<evidence type="ECO:0000256" key="1">
    <source>
        <dbReference type="ARBA" id="ARBA00004442"/>
    </source>
</evidence>
<sequence length="913" mass="103252">MIRCTLLLLFFLEIFSLQAQNTSTIKGVVKDKLKSETITNAEVMLEGESILIYTNNLGEFTLMVSSAGDYILQIYTPDYNLKRIPLNLNKNEIDLGVIFLERDITVEKEINLVNITDDELLDDEINSNALGLLQSTKDIFLNRAAFDFGQAFFRVRGYDSQYGEVHLNGLPMNKMYDGRPQWNNWGGLNDVIRNQQYSNGLSASDFTFGGILGNTNIDLRPSGLRPGTRLSSSLSNRTYSSRLMATYNSGVKNEKWAYIFSASRRWAQEGFIDGTLYDSYSVYGSVEYLLNEKNSLSATAIVASNRRGRSSAITEEVYEIQGNKYNPYSGLQNGKIRNTRERNIREPLFLLNYHHESKGLRINAGLGYQTGRYKRSRLGYFNAPNPDPTYYRYLPSFYLNSPIGANFESAIQAKEGFVLNPQLDWENIYKANGSISQGGEAAYVLYDDVIKDNQFTSNITSNIDINSNLKVDIGFTHKRLSSKNYAQINDLLGAVYHRDIDTFSETLNDTSSEVNKVDEDIFNYNYRLMGSNTAMFAQLNADYNKVKVFLTGKYVLDNFQRNGLFQNERFLDNSLGESEQVQFSNWSIKSGASYTITGRHWVSVNTAHINRAPVLQNVFINPRENNAIVPDLQNERITSVDASYFLRMPKLTGRLTGFYTRFQNTTDVNFFFVDSGVGSDFVQEVLTDLDKLHLGAELGLEYQLSSAVKLSLVASIAKYEYASNPFVTINFDTAGANEDLIDVSGSKFLGQSVVKGYKLAQGPQKAIAAGIEYRDPKYWWISGSANYLGNNYANISTITRTQSFLIDPETKLRFTDATDENVQKLLEQKPLDNFYLLNIVGGKSWLKKGKYISVFASINNVFDTTFRTGGYEQSRNGNYGQLKQDNLSGNPSFAPKYWYGFGRTYFLNFAFSF</sequence>
<name>A0A0F9W140_9ZZZZ</name>
<dbReference type="GO" id="GO:0009279">
    <property type="term" value="C:cell outer membrane"/>
    <property type="evidence" value="ECO:0007669"/>
    <property type="project" value="UniProtKB-SubCell"/>
</dbReference>
<dbReference type="SUPFAM" id="SSF49464">
    <property type="entry name" value="Carboxypeptidase regulatory domain-like"/>
    <property type="match status" value="1"/>
</dbReference>
<dbReference type="InterPro" id="IPR036942">
    <property type="entry name" value="Beta-barrel_TonB_sf"/>
</dbReference>
<gene>
    <name evidence="4" type="ORF">LCGC14_0069250</name>
</gene>
<evidence type="ECO:0008006" key="5">
    <source>
        <dbReference type="Google" id="ProtNLM"/>
    </source>
</evidence>
<accession>A0A0F9W140</accession>
<proteinExistence type="predicted"/>
<protein>
    <recommendedName>
        <fullName evidence="5">TonB-dependent receptor-like beta-barrel domain-containing protein</fullName>
    </recommendedName>
</protein>
<comment type="caution">
    <text evidence="4">The sequence shown here is derived from an EMBL/GenBank/DDBJ whole genome shotgun (WGS) entry which is preliminary data.</text>
</comment>
<evidence type="ECO:0000313" key="4">
    <source>
        <dbReference type="EMBL" id="KKO05913.1"/>
    </source>
</evidence>
<dbReference type="EMBL" id="LAZR01000017">
    <property type="protein sequence ID" value="KKO05913.1"/>
    <property type="molecule type" value="Genomic_DNA"/>
</dbReference>
<keyword evidence="2" id="KW-0472">Membrane</keyword>
<dbReference type="Gene3D" id="2.40.170.20">
    <property type="entry name" value="TonB-dependent receptor, beta-barrel domain"/>
    <property type="match status" value="1"/>
</dbReference>
<dbReference type="SUPFAM" id="SSF56935">
    <property type="entry name" value="Porins"/>
    <property type="match status" value="1"/>
</dbReference>
<dbReference type="AlphaFoldDB" id="A0A0F9W140"/>
<keyword evidence="3" id="KW-0998">Cell outer membrane</keyword>
<organism evidence="4">
    <name type="scientific">marine sediment metagenome</name>
    <dbReference type="NCBI Taxonomy" id="412755"/>
    <lineage>
        <taxon>unclassified sequences</taxon>
        <taxon>metagenomes</taxon>
        <taxon>ecological metagenomes</taxon>
    </lineage>
</organism>
<dbReference type="InterPro" id="IPR008969">
    <property type="entry name" value="CarboxyPept-like_regulatory"/>
</dbReference>